<dbReference type="GeneID" id="78453332"/>
<accession>A0AAX2JC78</accession>
<dbReference type="GO" id="GO:0005975">
    <property type="term" value="P:carbohydrate metabolic process"/>
    <property type="evidence" value="ECO:0007669"/>
    <property type="project" value="InterPro"/>
</dbReference>
<dbReference type="EMBL" id="LS483487">
    <property type="protein sequence ID" value="SQJ06812.1"/>
    <property type="molecule type" value="Genomic_DNA"/>
</dbReference>
<evidence type="ECO:0000313" key="1">
    <source>
        <dbReference type="EMBL" id="SQJ06812.1"/>
    </source>
</evidence>
<proteinExistence type="predicted"/>
<sequence length="325" mass="38435">MYYFLTHDVGVLHKIIQLKDYIFSVYLDDGRGYFTWYPKHTKDPEVQIVAQLDQLYAYIVMLTPTLPQPYKDIWKKDMKKVADILITHFYSERYKFFWGVETETSNLCLGTDHTDFGHSVKTFWVIQKVGEMLGEPFYIDFARPKIDKISKDAFVEENISDVIKGSWACRLDSEGNIDIDKEWWILAELDQACEILAIHDPSYYAYLNNTQRYWLDKMVDHEYGEIWHMVDGKTHKPVINYPKVHNWKTSLHSFEHVLFSYMTASQIKNKEFELYYALPEWENASHYTIAPYMFFGNIVKIEKGEKIEFMPDGNSISIVTYNGLH</sequence>
<evidence type="ECO:0000313" key="2">
    <source>
        <dbReference type="Proteomes" id="UP000249008"/>
    </source>
</evidence>
<name>A0AAX2JC78_9FUSO</name>
<organism evidence="1 2">
    <name type="scientific">Fusobacterium ulcerans</name>
    <dbReference type="NCBI Taxonomy" id="861"/>
    <lineage>
        <taxon>Bacteria</taxon>
        <taxon>Fusobacteriati</taxon>
        <taxon>Fusobacteriota</taxon>
        <taxon>Fusobacteriia</taxon>
        <taxon>Fusobacteriales</taxon>
        <taxon>Fusobacteriaceae</taxon>
        <taxon>Fusobacterium</taxon>
    </lineage>
</organism>
<dbReference type="Proteomes" id="UP000249008">
    <property type="component" value="Chromosome 1"/>
</dbReference>
<dbReference type="InterPro" id="IPR012341">
    <property type="entry name" value="6hp_glycosidase-like_sf"/>
</dbReference>
<dbReference type="KEGG" id="ful:C4N20_00825"/>
<dbReference type="RefSeq" id="WP_040490883.1">
    <property type="nucleotide sequence ID" value="NZ_CABKNW010000005.1"/>
</dbReference>
<reference evidence="1 2" key="1">
    <citation type="submission" date="2018-06" db="EMBL/GenBank/DDBJ databases">
        <authorList>
            <consortium name="Pathogen Informatics"/>
            <person name="Doyle S."/>
        </authorList>
    </citation>
    <scope>NUCLEOTIDE SEQUENCE [LARGE SCALE GENOMIC DNA]</scope>
    <source>
        <strain evidence="1 2">NCTC12112</strain>
    </source>
</reference>
<dbReference type="SUPFAM" id="SSF48208">
    <property type="entry name" value="Six-hairpin glycosidases"/>
    <property type="match status" value="1"/>
</dbReference>
<dbReference type="AlphaFoldDB" id="A0AAX2JC78"/>
<protein>
    <recommendedName>
        <fullName evidence="3">N-acyl-D-glucosamine 2-epimerase</fullName>
    </recommendedName>
</protein>
<dbReference type="Gene3D" id="1.50.10.10">
    <property type="match status" value="1"/>
</dbReference>
<evidence type="ECO:0008006" key="3">
    <source>
        <dbReference type="Google" id="ProtNLM"/>
    </source>
</evidence>
<gene>
    <name evidence="1" type="ORF">NCTC12112_02039</name>
</gene>
<dbReference type="InterPro" id="IPR008928">
    <property type="entry name" value="6-hairpin_glycosidase_sf"/>
</dbReference>